<protein>
    <recommendedName>
        <fullName evidence="2">Protein kinase domain-containing protein</fullName>
    </recommendedName>
</protein>
<evidence type="ECO:0008006" key="2">
    <source>
        <dbReference type="Google" id="ProtNLM"/>
    </source>
</evidence>
<dbReference type="InterPro" id="IPR011009">
    <property type="entry name" value="Kinase-like_dom_sf"/>
</dbReference>
<sequence>MRSSLTVDPTRNSPAIVPDNYGNSTFRSLGRDTAPSVRRLPFSLCFSADLFEKIQLLQFCLFRQIHVPNPIQSRSSLPIQFRSSPQTVSNLKITDFGVARVDAQNPEDMVGESVLDGKPYNISCDVYSFTLCFFEISVPIPYPHLSLVDVSSTVVRQGDLWMVVFDLKVAF</sequence>
<accession>A0A8S9J321</accession>
<dbReference type="Gene3D" id="1.10.510.10">
    <property type="entry name" value="Transferase(Phosphotransferase) domain 1"/>
    <property type="match status" value="1"/>
</dbReference>
<organism evidence="1">
    <name type="scientific">Brassica cretica</name>
    <name type="common">Mustard</name>
    <dbReference type="NCBI Taxonomy" id="69181"/>
    <lineage>
        <taxon>Eukaryota</taxon>
        <taxon>Viridiplantae</taxon>
        <taxon>Streptophyta</taxon>
        <taxon>Embryophyta</taxon>
        <taxon>Tracheophyta</taxon>
        <taxon>Spermatophyta</taxon>
        <taxon>Magnoliopsida</taxon>
        <taxon>eudicotyledons</taxon>
        <taxon>Gunneridae</taxon>
        <taxon>Pentapetalae</taxon>
        <taxon>rosids</taxon>
        <taxon>malvids</taxon>
        <taxon>Brassicales</taxon>
        <taxon>Brassicaceae</taxon>
        <taxon>Brassiceae</taxon>
        <taxon>Brassica</taxon>
    </lineage>
</organism>
<dbReference type="AlphaFoldDB" id="A0A8S9J321"/>
<dbReference type="EMBL" id="QGKY02001015">
    <property type="protein sequence ID" value="KAF2576525.1"/>
    <property type="molecule type" value="Genomic_DNA"/>
</dbReference>
<gene>
    <name evidence="1" type="ORF">F2Q70_00001890</name>
</gene>
<comment type="caution">
    <text evidence="1">The sequence shown here is derived from an EMBL/GenBank/DDBJ whole genome shotgun (WGS) entry which is preliminary data.</text>
</comment>
<proteinExistence type="predicted"/>
<dbReference type="SUPFAM" id="SSF56112">
    <property type="entry name" value="Protein kinase-like (PK-like)"/>
    <property type="match status" value="1"/>
</dbReference>
<evidence type="ECO:0000313" key="1">
    <source>
        <dbReference type="EMBL" id="KAF2576525.1"/>
    </source>
</evidence>
<name>A0A8S9J321_BRACR</name>
<reference evidence="1" key="1">
    <citation type="submission" date="2019-12" db="EMBL/GenBank/DDBJ databases">
        <title>Genome sequencing and annotation of Brassica cretica.</title>
        <authorList>
            <person name="Studholme D.J."/>
            <person name="Sarris P.F."/>
        </authorList>
    </citation>
    <scope>NUCLEOTIDE SEQUENCE</scope>
    <source>
        <strain evidence="1">PFS-102/07</strain>
        <tissue evidence="1">Leaf</tissue>
    </source>
</reference>